<evidence type="ECO:0000256" key="3">
    <source>
        <dbReference type="SAM" id="SignalP"/>
    </source>
</evidence>
<evidence type="ECO:0000256" key="1">
    <source>
        <dbReference type="SAM" id="MobiDB-lite"/>
    </source>
</evidence>
<keyword evidence="2" id="KW-0472">Membrane</keyword>
<keyword evidence="2" id="KW-1133">Transmembrane helix</keyword>
<name>A0A6J7ZZ40_MYTCO</name>
<feature type="region of interest" description="Disordered" evidence="1">
    <location>
        <begin position="96"/>
        <end position="194"/>
    </location>
</feature>
<dbReference type="OrthoDB" id="6151666at2759"/>
<dbReference type="EMBL" id="CACVKT020000298">
    <property type="protein sequence ID" value="CAC5358065.1"/>
    <property type="molecule type" value="Genomic_DNA"/>
</dbReference>
<feature type="signal peptide" evidence="3">
    <location>
        <begin position="1"/>
        <end position="22"/>
    </location>
</feature>
<evidence type="ECO:0000256" key="2">
    <source>
        <dbReference type="SAM" id="Phobius"/>
    </source>
</evidence>
<evidence type="ECO:0000313" key="5">
    <source>
        <dbReference type="Proteomes" id="UP000507470"/>
    </source>
</evidence>
<sequence>MLKHKIHLVLAFLLTFRGQCYCNTTGASSQTLEQSNATTVSPHSTVSTSKESSTNGNNASGSEHSSITVSTELLSTNPSTVSTSSETVSTKVTTNFLSSSEGSTSPSKSSTNSFSTTSGAVKNETTDGINTSSSNAPSTISTITTEGTTTTSQQLTTSELPTTKLTTKATTGKANNINGPSENKGEPMSLEEKQRRNGIVSASICVGSLVLIGIAYLSSFVDKPSEKVPKLPKNNYNREETNSKAHTKSAGTKKISFDNEFSIQETPTKSSYQTNLKSPIKSDQIESPVKTDQIELHSVEDDDKNIQNENRRRTGWDVLSKDPSYFDNYQPKHTTTQAEVNEM</sequence>
<dbReference type="AlphaFoldDB" id="A0A6J7ZZ40"/>
<proteinExistence type="predicted"/>
<feature type="region of interest" description="Disordered" evidence="1">
    <location>
        <begin position="231"/>
        <end position="343"/>
    </location>
</feature>
<feature type="compositionally biased region" description="Low complexity" evidence="1">
    <location>
        <begin position="137"/>
        <end position="174"/>
    </location>
</feature>
<feature type="compositionally biased region" description="Polar residues" evidence="1">
    <location>
        <begin position="259"/>
        <end position="277"/>
    </location>
</feature>
<feature type="region of interest" description="Disordered" evidence="1">
    <location>
        <begin position="31"/>
        <end position="67"/>
    </location>
</feature>
<feature type="compositionally biased region" description="Basic and acidic residues" evidence="1">
    <location>
        <begin position="292"/>
        <end position="315"/>
    </location>
</feature>
<reference evidence="4 5" key="1">
    <citation type="submission" date="2020-06" db="EMBL/GenBank/DDBJ databases">
        <authorList>
            <person name="Li R."/>
            <person name="Bekaert M."/>
        </authorList>
    </citation>
    <scope>NUCLEOTIDE SEQUENCE [LARGE SCALE GENOMIC DNA]</scope>
    <source>
        <strain evidence="5">wild</strain>
    </source>
</reference>
<dbReference type="Proteomes" id="UP000507470">
    <property type="component" value="Unassembled WGS sequence"/>
</dbReference>
<feature type="compositionally biased region" description="Polar residues" evidence="1">
    <location>
        <begin position="126"/>
        <end position="136"/>
    </location>
</feature>
<feature type="chain" id="PRO_5026772598" evidence="3">
    <location>
        <begin position="23"/>
        <end position="343"/>
    </location>
</feature>
<feature type="compositionally biased region" description="Low complexity" evidence="1">
    <location>
        <begin position="38"/>
        <end position="49"/>
    </location>
</feature>
<evidence type="ECO:0000313" key="4">
    <source>
        <dbReference type="EMBL" id="CAC5358065.1"/>
    </source>
</evidence>
<keyword evidence="2" id="KW-0812">Transmembrane</keyword>
<accession>A0A6J7ZZ40</accession>
<feature type="compositionally biased region" description="Polar residues" evidence="1">
    <location>
        <begin position="50"/>
        <end position="67"/>
    </location>
</feature>
<organism evidence="4 5">
    <name type="scientific">Mytilus coruscus</name>
    <name type="common">Sea mussel</name>
    <dbReference type="NCBI Taxonomy" id="42192"/>
    <lineage>
        <taxon>Eukaryota</taxon>
        <taxon>Metazoa</taxon>
        <taxon>Spiralia</taxon>
        <taxon>Lophotrochozoa</taxon>
        <taxon>Mollusca</taxon>
        <taxon>Bivalvia</taxon>
        <taxon>Autobranchia</taxon>
        <taxon>Pteriomorphia</taxon>
        <taxon>Mytilida</taxon>
        <taxon>Mytiloidea</taxon>
        <taxon>Mytilidae</taxon>
        <taxon>Mytilinae</taxon>
        <taxon>Mytilus</taxon>
    </lineage>
</organism>
<feature type="compositionally biased region" description="Low complexity" evidence="1">
    <location>
        <begin position="96"/>
        <end position="118"/>
    </location>
</feature>
<protein>
    <submittedName>
        <fullName evidence="4">Uncharacterized protein</fullName>
    </submittedName>
</protein>
<keyword evidence="3" id="KW-0732">Signal</keyword>
<feature type="transmembrane region" description="Helical" evidence="2">
    <location>
        <begin position="198"/>
        <end position="217"/>
    </location>
</feature>
<feature type="compositionally biased region" description="Polar residues" evidence="1">
    <location>
        <begin position="331"/>
        <end position="343"/>
    </location>
</feature>
<keyword evidence="5" id="KW-1185">Reference proteome</keyword>
<gene>
    <name evidence="4" type="ORF">MCOR_1478</name>
</gene>